<dbReference type="GO" id="GO:0033786">
    <property type="term" value="F:heptose-1-phosphate adenylyltransferase activity"/>
    <property type="evidence" value="ECO:0007669"/>
    <property type="project" value="TreeGrafter"/>
</dbReference>
<dbReference type="Pfam" id="PF00294">
    <property type="entry name" value="PfkB"/>
    <property type="match status" value="1"/>
</dbReference>
<feature type="domain" description="Carbohydrate kinase PfkB" evidence="3">
    <location>
        <begin position="173"/>
        <end position="245"/>
    </location>
</feature>
<dbReference type="InterPro" id="IPR002173">
    <property type="entry name" value="Carboh/pur_kinase_PfkB_CS"/>
</dbReference>
<accession>E3SL45</accession>
<dbReference type="KEGG" id="vg:10328696"/>
<dbReference type="GeneID" id="10328696"/>
<dbReference type="EMBL" id="GU071098">
    <property type="protein sequence ID" value="ADO98193.1"/>
    <property type="molecule type" value="Genomic_DNA"/>
</dbReference>
<reference evidence="4 5" key="1">
    <citation type="journal article" date="2010" name="Environ. Microbiol.">
        <title>Genomic analysis of oceanic cyanobacterial myoviruses compared with T4-like myoviruses from diverse hosts and environments.</title>
        <authorList>
            <person name="Sullivan M.B."/>
            <person name="Huang K.H."/>
            <person name="Ignacio-Espinoza J.C."/>
            <person name="Berlin A.M."/>
            <person name="Kelly L."/>
            <person name="Weigele P.R."/>
            <person name="DeFrancesco A.S."/>
            <person name="Kern S.E."/>
            <person name="Thompson L.R."/>
            <person name="Young S."/>
            <person name="Yandava C."/>
            <person name="Fu R."/>
            <person name="Krastins B."/>
            <person name="Chase M."/>
            <person name="Sarracino D."/>
            <person name="Osburne M.S."/>
            <person name="Henn M.R."/>
            <person name="Chisholm S.W."/>
        </authorList>
    </citation>
    <scope>NUCLEOTIDE SEQUENCE [LARGE SCALE GENOMIC DNA]</scope>
    <source>
        <strain evidence="4">8109-3</strain>
    </source>
</reference>
<proteinExistence type="predicted"/>
<evidence type="ECO:0000256" key="1">
    <source>
        <dbReference type="ARBA" id="ARBA00022679"/>
    </source>
</evidence>
<dbReference type="InterPro" id="IPR029056">
    <property type="entry name" value="Ribokinase-like"/>
</dbReference>
<organism evidence="4 5">
    <name type="scientific">Synechococcus phage S-SSM7</name>
    <dbReference type="NCBI Taxonomy" id="445686"/>
    <lineage>
        <taxon>Viruses</taxon>
        <taxon>Duplodnaviria</taxon>
        <taxon>Heunggongvirae</taxon>
        <taxon>Uroviricota</taxon>
        <taxon>Caudoviricetes</taxon>
        <taxon>Pantevenvirales</taxon>
        <taxon>Kyanoviridae</taxon>
        <taxon>Lipsvirus</taxon>
        <taxon>Lipsvirus ssm7</taxon>
    </lineage>
</organism>
<dbReference type="SMR" id="E3SL45"/>
<evidence type="ECO:0000313" key="4">
    <source>
        <dbReference type="EMBL" id="ADO98193.1"/>
    </source>
</evidence>
<dbReference type="RefSeq" id="YP_004324180.1">
    <property type="nucleotide sequence ID" value="NC_015287.1"/>
</dbReference>
<evidence type="ECO:0000313" key="5">
    <source>
        <dbReference type="Proteomes" id="UP000006527"/>
    </source>
</evidence>
<dbReference type="SUPFAM" id="SSF53613">
    <property type="entry name" value="Ribokinase-like"/>
    <property type="match status" value="1"/>
</dbReference>
<dbReference type="Proteomes" id="UP000006527">
    <property type="component" value="Segment"/>
</dbReference>
<evidence type="ECO:0000256" key="2">
    <source>
        <dbReference type="ARBA" id="ARBA00022777"/>
    </source>
</evidence>
<dbReference type="OrthoDB" id="15198at10239"/>
<sequence length="279" mass="31499">MEQFNVIVIGDKCTDKYIYGECSRLSPEQPVPVLDKKKVEEKPGMAGNTELNLKAFGINTVLLSQREEITKTRFVDTNSGYQLMRLDETPKCGRIANAELKMAFMHMNPHAVVISDYDKGYLTENDLWSICHNVNRPVFVDTKKRKLFQKDNVFWKINKKEYDLLDESHMPDEKNLIVTLGSEGVMWRGLVFKPEVVKVFDVCGAGDTFLSALVYEFLRTNNMQKSIELANKAAAISVTHPGAYYLTRSDIDSLYGEENGEVKDQQIGSNAPQVASVVA</sequence>
<name>E3SL45_9CAUD</name>
<dbReference type="PANTHER" id="PTHR46969:SF1">
    <property type="entry name" value="BIFUNCTIONAL PROTEIN HLDE"/>
    <property type="match status" value="1"/>
</dbReference>
<dbReference type="PROSITE" id="PS00584">
    <property type="entry name" value="PFKB_KINASES_2"/>
    <property type="match status" value="1"/>
</dbReference>
<evidence type="ECO:0000259" key="3">
    <source>
        <dbReference type="Pfam" id="PF00294"/>
    </source>
</evidence>
<keyword evidence="5" id="KW-1185">Reference proteome</keyword>
<protein>
    <submittedName>
        <fullName evidence="4">Putative carbohydrate kinase</fullName>
    </submittedName>
</protein>
<keyword evidence="1" id="KW-0808">Transferase</keyword>
<gene>
    <name evidence="4" type="ORF">SSSM7_127</name>
</gene>
<dbReference type="Gene3D" id="3.40.1190.20">
    <property type="match status" value="2"/>
</dbReference>
<dbReference type="InterPro" id="IPR011611">
    <property type="entry name" value="PfkB_dom"/>
</dbReference>
<dbReference type="PANTHER" id="PTHR46969">
    <property type="entry name" value="BIFUNCTIONAL PROTEIN HLDE"/>
    <property type="match status" value="1"/>
</dbReference>
<dbReference type="GO" id="GO:0033785">
    <property type="term" value="F:heptose 7-phosphate kinase activity"/>
    <property type="evidence" value="ECO:0007669"/>
    <property type="project" value="TreeGrafter"/>
</dbReference>
<keyword evidence="2 4" id="KW-0418">Kinase</keyword>